<comment type="caution">
    <text evidence="2">The sequence shown here is derived from an EMBL/GenBank/DDBJ whole genome shotgun (WGS) entry which is preliminary data.</text>
</comment>
<protein>
    <submittedName>
        <fullName evidence="2">Uncharacterized protein</fullName>
    </submittedName>
</protein>
<dbReference type="Proteomes" id="UP001596067">
    <property type="component" value="Unassembled WGS sequence"/>
</dbReference>
<dbReference type="EMBL" id="JBHSOD010000110">
    <property type="protein sequence ID" value="MFC5890991.1"/>
    <property type="molecule type" value="Genomic_DNA"/>
</dbReference>
<feature type="compositionally biased region" description="Gly residues" evidence="1">
    <location>
        <begin position="105"/>
        <end position="115"/>
    </location>
</feature>
<name>A0ABW1FC92_9ACTN</name>
<sequence>MQEARLRNAVLVPVIAWTPVGGESTYRTAPCPPLAELWAKAARDRLDAAFAQAFGGYPAGLRVEPVVMRGETGPVPWWRFRRPPRWGPARRTTTAGPPSQPPEAGPGGDYSGPDS</sequence>
<evidence type="ECO:0000256" key="1">
    <source>
        <dbReference type="SAM" id="MobiDB-lite"/>
    </source>
</evidence>
<reference evidence="3" key="1">
    <citation type="journal article" date="2019" name="Int. J. Syst. Evol. Microbiol.">
        <title>The Global Catalogue of Microorganisms (GCM) 10K type strain sequencing project: providing services to taxonomists for standard genome sequencing and annotation.</title>
        <authorList>
            <consortium name="The Broad Institute Genomics Platform"/>
            <consortium name="The Broad Institute Genome Sequencing Center for Infectious Disease"/>
            <person name="Wu L."/>
            <person name="Ma J."/>
        </authorList>
    </citation>
    <scope>NUCLEOTIDE SEQUENCE [LARGE SCALE GENOMIC DNA]</scope>
    <source>
        <strain evidence="3">CGMCC 4.1469</strain>
    </source>
</reference>
<evidence type="ECO:0000313" key="3">
    <source>
        <dbReference type="Proteomes" id="UP001596067"/>
    </source>
</evidence>
<feature type="region of interest" description="Disordered" evidence="1">
    <location>
        <begin position="78"/>
        <end position="115"/>
    </location>
</feature>
<organism evidence="2 3">
    <name type="scientific">Kitasatospora aburaviensis</name>
    <dbReference type="NCBI Taxonomy" id="67265"/>
    <lineage>
        <taxon>Bacteria</taxon>
        <taxon>Bacillati</taxon>
        <taxon>Actinomycetota</taxon>
        <taxon>Actinomycetes</taxon>
        <taxon>Kitasatosporales</taxon>
        <taxon>Streptomycetaceae</taxon>
        <taxon>Kitasatospora</taxon>
    </lineage>
</organism>
<feature type="compositionally biased region" description="Low complexity" evidence="1">
    <location>
        <begin position="87"/>
        <end position="96"/>
    </location>
</feature>
<evidence type="ECO:0000313" key="2">
    <source>
        <dbReference type="EMBL" id="MFC5890991.1"/>
    </source>
</evidence>
<keyword evidence="3" id="KW-1185">Reference proteome</keyword>
<gene>
    <name evidence="2" type="ORF">ACFP0N_39170</name>
</gene>
<accession>A0ABW1FC92</accession>
<proteinExistence type="predicted"/>
<dbReference type="RefSeq" id="WP_313761480.1">
    <property type="nucleotide sequence ID" value="NZ_BAAAVH010000045.1"/>
</dbReference>